<dbReference type="Proteomes" id="UP000194003">
    <property type="component" value="Unassembled WGS sequence"/>
</dbReference>
<dbReference type="RefSeq" id="WP_085440474.1">
    <property type="nucleotide sequence ID" value="NZ_LVJN01000015.1"/>
</dbReference>
<keyword evidence="3 8" id="KW-0699">rRNA-binding</keyword>
<dbReference type="Gene3D" id="1.20.58.110">
    <property type="entry name" value="Ribosomal protein S20"/>
    <property type="match status" value="1"/>
</dbReference>
<dbReference type="EMBL" id="LVJN01000015">
    <property type="protein sequence ID" value="OSM06789.1"/>
    <property type="molecule type" value="Genomic_DNA"/>
</dbReference>
<evidence type="ECO:0000256" key="4">
    <source>
        <dbReference type="ARBA" id="ARBA00022884"/>
    </source>
</evidence>
<evidence type="ECO:0000313" key="11">
    <source>
        <dbReference type="Proteomes" id="UP000194003"/>
    </source>
</evidence>
<evidence type="ECO:0000256" key="6">
    <source>
        <dbReference type="ARBA" id="ARBA00023274"/>
    </source>
</evidence>
<feature type="compositionally biased region" description="Basic residues" evidence="9">
    <location>
        <begin position="1"/>
        <end position="15"/>
    </location>
</feature>
<keyword evidence="11" id="KW-1185">Reference proteome</keyword>
<feature type="region of interest" description="Disordered" evidence="9">
    <location>
        <begin position="1"/>
        <end position="28"/>
    </location>
</feature>
<dbReference type="OrthoDB" id="9807974at2"/>
<evidence type="ECO:0000256" key="3">
    <source>
        <dbReference type="ARBA" id="ARBA00022730"/>
    </source>
</evidence>
<comment type="function">
    <text evidence="1 8">Binds directly to 16S ribosomal RNA.</text>
</comment>
<dbReference type="AlphaFoldDB" id="A0A1Y2K831"/>
<keyword evidence="6 8" id="KW-0687">Ribonucleoprotein</keyword>
<dbReference type="GO" id="GO:0070181">
    <property type="term" value="F:small ribosomal subunit rRNA binding"/>
    <property type="evidence" value="ECO:0007669"/>
    <property type="project" value="TreeGrafter"/>
</dbReference>
<dbReference type="GO" id="GO:0003735">
    <property type="term" value="F:structural constituent of ribosome"/>
    <property type="evidence" value="ECO:0007669"/>
    <property type="project" value="InterPro"/>
</dbReference>
<dbReference type="Pfam" id="PF01649">
    <property type="entry name" value="Ribosomal_S20p"/>
    <property type="match status" value="1"/>
</dbReference>
<sequence length="93" mass="10160">MANHKSALKRIRQTAKRTERNSQAKAHMRTITKRVATAVEAGDVDQAKSSLQDAISVLDLSAKKGIIHKNQASRRVKRLNARVKKMVTAGAAA</sequence>
<keyword evidence="4 8" id="KW-0694">RNA-binding</keyword>
<evidence type="ECO:0000256" key="9">
    <source>
        <dbReference type="SAM" id="MobiDB-lite"/>
    </source>
</evidence>
<proteinExistence type="inferred from homology"/>
<organism evidence="10 11">
    <name type="scientific">Magnetofaba australis IT-1</name>
    <dbReference type="NCBI Taxonomy" id="1434232"/>
    <lineage>
        <taxon>Bacteria</taxon>
        <taxon>Pseudomonadati</taxon>
        <taxon>Pseudomonadota</taxon>
        <taxon>Magnetococcia</taxon>
        <taxon>Magnetococcales</taxon>
        <taxon>Magnetococcaceae</taxon>
        <taxon>Magnetofaba</taxon>
    </lineage>
</organism>
<dbReference type="InterPro" id="IPR002583">
    <property type="entry name" value="Ribosomal_bS20"/>
</dbReference>
<dbReference type="GO" id="GO:0015935">
    <property type="term" value="C:small ribosomal subunit"/>
    <property type="evidence" value="ECO:0007669"/>
    <property type="project" value="TreeGrafter"/>
</dbReference>
<evidence type="ECO:0000256" key="1">
    <source>
        <dbReference type="ARBA" id="ARBA00003134"/>
    </source>
</evidence>
<dbReference type="GO" id="GO:0005829">
    <property type="term" value="C:cytosol"/>
    <property type="evidence" value="ECO:0007669"/>
    <property type="project" value="TreeGrafter"/>
</dbReference>
<reference evidence="10 11" key="1">
    <citation type="journal article" date="2016" name="BMC Genomics">
        <title>Combined genomic and structural analyses of a cultured magnetotactic bacterium reveals its niche adaptation to a dynamic environment.</title>
        <authorList>
            <person name="Araujo A.C."/>
            <person name="Morillo V."/>
            <person name="Cypriano J."/>
            <person name="Teixeira L.C."/>
            <person name="Leao P."/>
            <person name="Lyra S."/>
            <person name="Almeida L.G."/>
            <person name="Bazylinski D.A."/>
            <person name="Vasconcellos A.T."/>
            <person name="Abreu F."/>
            <person name="Lins U."/>
        </authorList>
    </citation>
    <scope>NUCLEOTIDE SEQUENCE [LARGE SCALE GENOMIC DNA]</scope>
    <source>
        <strain evidence="10 11">IT-1</strain>
    </source>
</reference>
<evidence type="ECO:0000256" key="5">
    <source>
        <dbReference type="ARBA" id="ARBA00022980"/>
    </source>
</evidence>
<dbReference type="PANTHER" id="PTHR33398">
    <property type="entry name" value="30S RIBOSOMAL PROTEIN S20"/>
    <property type="match status" value="1"/>
</dbReference>
<dbReference type="NCBIfam" id="TIGR00029">
    <property type="entry name" value="S20"/>
    <property type="match status" value="1"/>
</dbReference>
<dbReference type="InterPro" id="IPR036510">
    <property type="entry name" value="Ribosomal_bS20_sf"/>
</dbReference>
<comment type="similarity">
    <text evidence="2 8">Belongs to the bacterial ribosomal protein bS20 family.</text>
</comment>
<dbReference type="HAMAP" id="MF_00500">
    <property type="entry name" value="Ribosomal_bS20"/>
    <property type="match status" value="1"/>
</dbReference>
<evidence type="ECO:0000256" key="8">
    <source>
        <dbReference type="HAMAP-Rule" id="MF_00500"/>
    </source>
</evidence>
<accession>A0A1Y2K831</accession>
<dbReference type="STRING" id="1434232.MAIT1_00348"/>
<comment type="caution">
    <text evidence="10">The sequence shown here is derived from an EMBL/GenBank/DDBJ whole genome shotgun (WGS) entry which is preliminary data.</text>
</comment>
<evidence type="ECO:0000313" key="10">
    <source>
        <dbReference type="EMBL" id="OSM06789.1"/>
    </source>
</evidence>
<keyword evidence="5 8" id="KW-0689">Ribosomal protein</keyword>
<protein>
    <recommendedName>
        <fullName evidence="7 8">Small ribosomal subunit protein bS20</fullName>
    </recommendedName>
</protein>
<evidence type="ECO:0000256" key="7">
    <source>
        <dbReference type="ARBA" id="ARBA00035136"/>
    </source>
</evidence>
<dbReference type="PANTHER" id="PTHR33398:SF1">
    <property type="entry name" value="SMALL RIBOSOMAL SUBUNIT PROTEIN BS20C"/>
    <property type="match status" value="1"/>
</dbReference>
<dbReference type="FunFam" id="1.20.58.110:FF:000001">
    <property type="entry name" value="30S ribosomal protein S20"/>
    <property type="match status" value="1"/>
</dbReference>
<dbReference type="SUPFAM" id="SSF46992">
    <property type="entry name" value="Ribosomal protein S20"/>
    <property type="match status" value="1"/>
</dbReference>
<gene>
    <name evidence="8" type="primary">rpsT</name>
    <name evidence="10" type="ORF">MAIT1_00348</name>
</gene>
<evidence type="ECO:0000256" key="2">
    <source>
        <dbReference type="ARBA" id="ARBA00007634"/>
    </source>
</evidence>
<dbReference type="GO" id="GO:0006412">
    <property type="term" value="P:translation"/>
    <property type="evidence" value="ECO:0007669"/>
    <property type="project" value="UniProtKB-UniRule"/>
</dbReference>
<name>A0A1Y2K831_9PROT</name>